<accession>A0A2A9CVZ0</accession>
<evidence type="ECO:0000256" key="2">
    <source>
        <dbReference type="ARBA" id="ARBA00022737"/>
    </source>
</evidence>
<dbReference type="PANTHER" id="PTHR46344:SF27">
    <property type="entry name" value="KELCH REPEAT SUPERFAMILY PROTEIN"/>
    <property type="match status" value="1"/>
</dbReference>
<reference evidence="5 6" key="1">
    <citation type="submission" date="2017-10" db="EMBL/GenBank/DDBJ databases">
        <title>Sequencing the genomes of 1000 actinobacteria strains.</title>
        <authorList>
            <person name="Klenk H.-P."/>
        </authorList>
    </citation>
    <scope>NUCLEOTIDE SEQUENCE [LARGE SCALE GENOMIC DNA]</scope>
    <source>
        <strain evidence="5 6">DSM 15597</strain>
    </source>
</reference>
<dbReference type="PANTHER" id="PTHR46344">
    <property type="entry name" value="OS02G0202900 PROTEIN"/>
    <property type="match status" value="1"/>
</dbReference>
<evidence type="ECO:0000313" key="6">
    <source>
        <dbReference type="Proteomes" id="UP000226079"/>
    </source>
</evidence>
<feature type="compositionally biased region" description="Acidic residues" evidence="3">
    <location>
        <begin position="1"/>
        <end position="10"/>
    </location>
</feature>
<dbReference type="AlphaFoldDB" id="A0A2A9CVZ0"/>
<keyword evidence="1" id="KW-0880">Kelch repeat</keyword>
<dbReference type="RefSeq" id="WP_143483693.1">
    <property type="nucleotide sequence ID" value="NZ_PDJC01000001.1"/>
</dbReference>
<evidence type="ECO:0000256" key="4">
    <source>
        <dbReference type="SAM" id="Phobius"/>
    </source>
</evidence>
<feature type="transmembrane region" description="Helical" evidence="4">
    <location>
        <begin position="47"/>
        <end position="68"/>
    </location>
</feature>
<sequence>MTESPEDEFSREEQAFRASFAEPEEFEPLDPAQFVRPSRRKLRWDRVLSAAAAIVVVAGVGFGFSQFAGRGVSATVAEGAPSAAASMTAQDKGELGGGVGQPAPHLPTPGLGSTASAWKLTSQVPLTRIEPATGWLDGRYYLIGGAGACGPSADCKSYRDGVAYDPSTDSWTSIAEPPVSLQGTTGVAFEGKLYFTRATDPTASTLVVYDPSTNSWASIAAPARFNGLVVAGDQLIGVGLGTRLGGDATDRRYDPASNTWTALPTNPFSPNQARSVVSIGDRLVLSAYTLSGETKYATFDLTTQTWTPVTNVTASGRMTAVGGSVVFQKDGSSMLDTYRVADGIGSGLAMDFSQDETDRLKASGLFAANGTVVGSRMVFYGHLLDPSDNSMVPLPDLPKAKLTDQIAIGSPNGLLVYRVTGVDNKAKATAYYLPVSP</sequence>
<comment type="caution">
    <text evidence="5">The sequence shown here is derived from an EMBL/GenBank/DDBJ whole genome shotgun (WGS) entry which is preliminary data.</text>
</comment>
<gene>
    <name evidence="5" type="ORF">ATK74_2895</name>
</gene>
<evidence type="ECO:0008006" key="7">
    <source>
        <dbReference type="Google" id="ProtNLM"/>
    </source>
</evidence>
<dbReference type="EMBL" id="PDJC01000001">
    <property type="protein sequence ID" value="PFG18311.1"/>
    <property type="molecule type" value="Genomic_DNA"/>
</dbReference>
<feature type="region of interest" description="Disordered" evidence="3">
    <location>
        <begin position="85"/>
        <end position="112"/>
    </location>
</feature>
<evidence type="ECO:0000256" key="3">
    <source>
        <dbReference type="SAM" id="MobiDB-lite"/>
    </source>
</evidence>
<dbReference type="Proteomes" id="UP000226079">
    <property type="component" value="Unassembled WGS sequence"/>
</dbReference>
<evidence type="ECO:0000256" key="1">
    <source>
        <dbReference type="ARBA" id="ARBA00022441"/>
    </source>
</evidence>
<evidence type="ECO:0000313" key="5">
    <source>
        <dbReference type="EMBL" id="PFG18311.1"/>
    </source>
</evidence>
<keyword evidence="4" id="KW-1133">Transmembrane helix</keyword>
<proteinExistence type="predicted"/>
<dbReference type="InterPro" id="IPR015915">
    <property type="entry name" value="Kelch-typ_b-propeller"/>
</dbReference>
<keyword evidence="2" id="KW-0677">Repeat</keyword>
<keyword evidence="4" id="KW-0472">Membrane</keyword>
<dbReference type="SUPFAM" id="SSF117281">
    <property type="entry name" value="Kelch motif"/>
    <property type="match status" value="1"/>
</dbReference>
<name>A0A2A9CVZ0_9ACTN</name>
<keyword evidence="6" id="KW-1185">Reference proteome</keyword>
<dbReference type="Gene3D" id="2.120.10.80">
    <property type="entry name" value="Kelch-type beta propeller"/>
    <property type="match status" value="2"/>
</dbReference>
<feature type="region of interest" description="Disordered" evidence="3">
    <location>
        <begin position="1"/>
        <end position="24"/>
    </location>
</feature>
<protein>
    <recommendedName>
        <fullName evidence="7">Kelch motif protein</fullName>
    </recommendedName>
</protein>
<organism evidence="5 6">
    <name type="scientific">Propionicimonas paludicola</name>
    <dbReference type="NCBI Taxonomy" id="185243"/>
    <lineage>
        <taxon>Bacteria</taxon>
        <taxon>Bacillati</taxon>
        <taxon>Actinomycetota</taxon>
        <taxon>Actinomycetes</taxon>
        <taxon>Propionibacteriales</taxon>
        <taxon>Nocardioidaceae</taxon>
        <taxon>Propionicimonas</taxon>
    </lineage>
</organism>
<dbReference type="OrthoDB" id="3420153at2"/>
<keyword evidence="4" id="KW-0812">Transmembrane</keyword>